<dbReference type="EMBL" id="WIXI01000033">
    <property type="protein sequence ID" value="MQY45478.1"/>
    <property type="molecule type" value="Genomic_DNA"/>
</dbReference>
<dbReference type="Pfam" id="PF00717">
    <property type="entry name" value="Peptidase_S24"/>
    <property type="match status" value="1"/>
</dbReference>
<comment type="caution">
    <text evidence="6">The sequence shown here is derived from an EMBL/GenBank/DDBJ whole genome shotgun (WGS) entry which is preliminary data.</text>
</comment>
<sequence length="224" mass="24264">MLSHETIWSALDALAERHQLTPSGLARRAGLDPTSFNKSKRQGPDGRMRWPSTESIAKVLEATGSSIDQFLAFLGPEPVHTPQPATTSEVTYPPRASGIPLLGFAQAGAGGFFDDGGFPAGQGWDVVDFPAAPTSGAVYALEVQGDSMLPLYRDGDRLIVEPGAQVRRGDRVVVKTREGEVMAKVLLRQSAKSIELNSLNPAHPNRTFEMTEVEWIARIIWASQ</sequence>
<accession>A0A6A8A6J5</accession>
<keyword evidence="3" id="KW-0804">Transcription</keyword>
<dbReference type="InterPro" id="IPR015927">
    <property type="entry name" value="Peptidase_S24_S26A/B/C"/>
</dbReference>
<dbReference type="PANTHER" id="PTHR40661:SF3">
    <property type="entry name" value="FELS-1 PROPHAGE TRANSCRIPTIONAL REGULATOR"/>
    <property type="match status" value="1"/>
</dbReference>
<protein>
    <submittedName>
        <fullName evidence="6">Helix-turn-helix transcriptional regulator</fullName>
    </submittedName>
</protein>
<reference evidence="6 7" key="1">
    <citation type="submission" date="2019-11" db="EMBL/GenBank/DDBJ databases">
        <title>Genome analysis of Rhizobacterium cereale a novel genus and species isolated from maize roots in North Spain.</title>
        <authorList>
            <person name="Menendez E."/>
            <person name="Flores-Felix J.D."/>
            <person name="Ramirez-Bahena M.-H."/>
            <person name="Igual J.M."/>
            <person name="Garcia-Fraile P."/>
            <person name="Peix A."/>
            <person name="Velazquez E."/>
        </authorList>
    </citation>
    <scope>NUCLEOTIDE SEQUENCE [LARGE SCALE GENOMIC DNA]</scope>
    <source>
        <strain evidence="6 7">RZME27</strain>
    </source>
</reference>
<evidence type="ECO:0000256" key="2">
    <source>
        <dbReference type="ARBA" id="ARBA00023125"/>
    </source>
</evidence>
<evidence type="ECO:0000313" key="7">
    <source>
        <dbReference type="Proteomes" id="UP000435138"/>
    </source>
</evidence>
<evidence type="ECO:0000256" key="3">
    <source>
        <dbReference type="ARBA" id="ARBA00023163"/>
    </source>
</evidence>
<dbReference type="AlphaFoldDB" id="A0A6A8A6J5"/>
<dbReference type="InterPro" id="IPR036286">
    <property type="entry name" value="LexA/Signal_pep-like_sf"/>
</dbReference>
<gene>
    <name evidence="6" type="ORF">GAO09_05305</name>
</gene>
<evidence type="ECO:0000256" key="1">
    <source>
        <dbReference type="ARBA" id="ARBA00023015"/>
    </source>
</evidence>
<keyword evidence="2" id="KW-0238">DNA-binding</keyword>
<evidence type="ECO:0000313" key="6">
    <source>
        <dbReference type="EMBL" id="MQY45478.1"/>
    </source>
</evidence>
<dbReference type="InterPro" id="IPR039418">
    <property type="entry name" value="LexA-like"/>
</dbReference>
<evidence type="ECO:0000259" key="5">
    <source>
        <dbReference type="Pfam" id="PF00717"/>
    </source>
</evidence>
<evidence type="ECO:0000256" key="4">
    <source>
        <dbReference type="SAM" id="MobiDB-lite"/>
    </source>
</evidence>
<dbReference type="RefSeq" id="WP_153353009.1">
    <property type="nucleotide sequence ID" value="NZ_JAYKOO010000003.1"/>
</dbReference>
<keyword evidence="1" id="KW-0805">Transcription regulation</keyword>
<dbReference type="SUPFAM" id="SSF51306">
    <property type="entry name" value="LexA/Signal peptidase"/>
    <property type="match status" value="1"/>
</dbReference>
<proteinExistence type="predicted"/>
<feature type="domain" description="Peptidase S24/S26A/S26B/S26C" evidence="5">
    <location>
        <begin position="100"/>
        <end position="220"/>
    </location>
</feature>
<organism evidence="6 7">
    <name type="scientific">Endobacterium cereale</name>
    <dbReference type="NCBI Taxonomy" id="2663029"/>
    <lineage>
        <taxon>Bacteria</taxon>
        <taxon>Pseudomonadati</taxon>
        <taxon>Pseudomonadota</taxon>
        <taxon>Alphaproteobacteria</taxon>
        <taxon>Hyphomicrobiales</taxon>
        <taxon>Rhizobiaceae</taxon>
        <taxon>Endobacterium</taxon>
    </lineage>
</organism>
<dbReference type="Proteomes" id="UP000435138">
    <property type="component" value="Unassembled WGS sequence"/>
</dbReference>
<dbReference type="Gene3D" id="2.10.109.10">
    <property type="entry name" value="Umud Fragment, subunit A"/>
    <property type="match status" value="1"/>
</dbReference>
<feature type="region of interest" description="Disordered" evidence="4">
    <location>
        <begin position="24"/>
        <end position="49"/>
    </location>
</feature>
<name>A0A6A8A6J5_9HYPH</name>
<keyword evidence="7" id="KW-1185">Reference proteome</keyword>
<dbReference type="PANTHER" id="PTHR40661">
    <property type="match status" value="1"/>
</dbReference>
<dbReference type="CDD" id="cd06529">
    <property type="entry name" value="S24_LexA-like"/>
    <property type="match status" value="1"/>
</dbReference>
<dbReference type="GO" id="GO:0003677">
    <property type="term" value="F:DNA binding"/>
    <property type="evidence" value="ECO:0007669"/>
    <property type="project" value="UniProtKB-KW"/>
</dbReference>